<keyword evidence="1" id="KW-0472">Membrane</keyword>
<evidence type="ECO:0000256" key="1">
    <source>
        <dbReference type="SAM" id="Phobius"/>
    </source>
</evidence>
<dbReference type="KEGG" id="sawl:NGM29_10780"/>
<evidence type="ECO:0000313" key="3">
    <source>
        <dbReference type="Proteomes" id="UP001056855"/>
    </source>
</evidence>
<evidence type="ECO:0000313" key="2">
    <source>
        <dbReference type="EMBL" id="UTF52278.1"/>
    </source>
</evidence>
<dbReference type="Proteomes" id="UP001056855">
    <property type="component" value="Chromosome"/>
</dbReference>
<sequence>MNARSAAPLTVGVGGLVAVSANASAHELGHGGGFHTDATALIAVLSLATLAGFAGGVAIVRYGRRQVSENPTRGSGIAVGLLLVGLGTASLLPTATVDLRLSVAGGTIGAAIALLVASRRVGSREGCGNHADLTLGAILTHRVLEGVVLGTLYSAGAAVGLFGAVAVAGHSVLETAAVGRLYATGLRRNRAVGAITVVQVGFVAGTAAGLGAADAVPVPVRTLALAVVGGALLVVGVSETERSLVADEPTLVGGGS</sequence>
<accession>A0A9E7N8H1</accession>
<feature type="transmembrane region" description="Helical" evidence="1">
    <location>
        <begin position="74"/>
        <end position="93"/>
    </location>
</feature>
<feature type="transmembrane region" description="Helical" evidence="1">
    <location>
        <begin position="41"/>
        <end position="62"/>
    </location>
</feature>
<keyword evidence="1" id="KW-1133">Transmembrane helix</keyword>
<gene>
    <name evidence="2" type="ORF">NGM29_10780</name>
</gene>
<dbReference type="GeneID" id="73290536"/>
<proteinExistence type="predicted"/>
<dbReference type="AlphaFoldDB" id="A0A9E7N8H1"/>
<dbReference type="EMBL" id="CP100355">
    <property type="protein sequence ID" value="UTF52278.1"/>
    <property type="molecule type" value="Genomic_DNA"/>
</dbReference>
<organism evidence="2 3">
    <name type="scientific">Natronosalvus rutilus</name>
    <dbReference type="NCBI Taxonomy" id="2953753"/>
    <lineage>
        <taxon>Archaea</taxon>
        <taxon>Methanobacteriati</taxon>
        <taxon>Methanobacteriota</taxon>
        <taxon>Stenosarchaea group</taxon>
        <taxon>Halobacteria</taxon>
        <taxon>Halobacteriales</taxon>
        <taxon>Natrialbaceae</taxon>
        <taxon>Natronosalvus</taxon>
    </lineage>
</organism>
<reference evidence="2" key="1">
    <citation type="submission" date="2022-06" db="EMBL/GenBank/DDBJ databases">
        <title>Diverse halophilic archaea isolated from saline environments.</title>
        <authorList>
            <person name="Cui H.-L."/>
        </authorList>
    </citation>
    <scope>NUCLEOTIDE SEQUENCE</scope>
    <source>
        <strain evidence="2">WLHS1</strain>
    </source>
</reference>
<protein>
    <submittedName>
        <fullName evidence="2">Uncharacterized protein</fullName>
    </submittedName>
</protein>
<keyword evidence="3" id="KW-1185">Reference proteome</keyword>
<keyword evidence="1" id="KW-0812">Transmembrane</keyword>
<feature type="transmembrane region" description="Helical" evidence="1">
    <location>
        <begin position="191"/>
        <end position="212"/>
    </location>
</feature>
<dbReference type="RefSeq" id="WP_254156140.1">
    <property type="nucleotide sequence ID" value="NZ_CP100355.1"/>
</dbReference>
<name>A0A9E7N8H1_9EURY</name>
<feature type="transmembrane region" description="Helical" evidence="1">
    <location>
        <begin position="218"/>
        <end position="237"/>
    </location>
</feature>